<accession>A0A7J9JIN0</accession>
<organism evidence="1 2">
    <name type="scientific">Gossypium armourianum</name>
    <dbReference type="NCBI Taxonomy" id="34283"/>
    <lineage>
        <taxon>Eukaryota</taxon>
        <taxon>Viridiplantae</taxon>
        <taxon>Streptophyta</taxon>
        <taxon>Embryophyta</taxon>
        <taxon>Tracheophyta</taxon>
        <taxon>Spermatophyta</taxon>
        <taxon>Magnoliopsida</taxon>
        <taxon>eudicotyledons</taxon>
        <taxon>Gunneridae</taxon>
        <taxon>Pentapetalae</taxon>
        <taxon>rosids</taxon>
        <taxon>malvids</taxon>
        <taxon>Malvales</taxon>
        <taxon>Malvaceae</taxon>
        <taxon>Malvoideae</taxon>
        <taxon>Gossypium</taxon>
    </lineage>
</organism>
<protein>
    <recommendedName>
        <fullName evidence="3">DUF4283 domain-containing protein</fullName>
    </recommendedName>
</protein>
<name>A0A7J9JIN0_9ROSI</name>
<dbReference type="Proteomes" id="UP000593575">
    <property type="component" value="Unassembled WGS sequence"/>
</dbReference>
<evidence type="ECO:0000313" key="1">
    <source>
        <dbReference type="EMBL" id="MBA0833983.1"/>
    </source>
</evidence>
<evidence type="ECO:0000313" key="2">
    <source>
        <dbReference type="Proteomes" id="UP000593575"/>
    </source>
</evidence>
<dbReference type="AlphaFoldDB" id="A0A7J9JIN0"/>
<reference evidence="1 2" key="1">
    <citation type="journal article" date="2019" name="Genome Biol. Evol.">
        <title>Insights into the evolution of the New World diploid cottons (Gossypium, subgenus Houzingenia) based on genome sequencing.</title>
        <authorList>
            <person name="Grover C.E."/>
            <person name="Arick M.A. 2nd"/>
            <person name="Thrash A."/>
            <person name="Conover J.L."/>
            <person name="Sanders W.S."/>
            <person name="Peterson D.G."/>
            <person name="Frelichowski J.E."/>
            <person name="Scheffler J.A."/>
            <person name="Scheffler B.E."/>
            <person name="Wendel J.F."/>
        </authorList>
    </citation>
    <scope>NUCLEOTIDE SEQUENCE [LARGE SCALE GENOMIC DNA]</scope>
    <source>
        <strain evidence="1">6</strain>
        <tissue evidence="1">Leaf</tissue>
    </source>
</reference>
<dbReference type="InterPro" id="IPR040256">
    <property type="entry name" value="At4g02000-like"/>
</dbReference>
<proteinExistence type="predicted"/>
<comment type="caution">
    <text evidence="1">The sequence shown here is derived from an EMBL/GenBank/DDBJ whole genome shotgun (WGS) entry which is preliminary data.</text>
</comment>
<dbReference type="PANTHER" id="PTHR31286:SF173">
    <property type="entry name" value="DUF4283 DOMAIN-CONTAINING PROTEIN"/>
    <property type="match status" value="1"/>
</dbReference>
<dbReference type="PANTHER" id="PTHR31286">
    <property type="entry name" value="GLYCINE-RICH CELL WALL STRUCTURAL PROTEIN 1.8-LIKE"/>
    <property type="match status" value="1"/>
</dbReference>
<evidence type="ECO:0008006" key="3">
    <source>
        <dbReference type="Google" id="ProtNLM"/>
    </source>
</evidence>
<keyword evidence="2" id="KW-1185">Reference proteome</keyword>
<feature type="non-terminal residue" evidence="1">
    <location>
        <position position="180"/>
    </location>
</feature>
<sequence length="180" mass="21245">GQLRKSASEKWKENQIWLCSQPRSQENLGHGRIVWWELALGMGNDQKHRDLLMMVNQILIKYMAHTVVIKLLGRRIGYLVLHNKVCSLWKPSQPFRLMDVENGYFLAKFQNLKDFKKLLGLLGHMYKRKVLWEIWGTIGKVAKLDFNMDNEVWGRFARMAVHLKELFPNEVKRPEDLEGK</sequence>
<gene>
    <name evidence="1" type="ORF">Goarm_006387</name>
</gene>
<dbReference type="EMBL" id="JABFAE010000008">
    <property type="protein sequence ID" value="MBA0833983.1"/>
    <property type="molecule type" value="Genomic_DNA"/>
</dbReference>
<feature type="non-terminal residue" evidence="1">
    <location>
        <position position="1"/>
    </location>
</feature>